<sequence>MKVLFITTYKITDTGDGISNKIVNQVNAFRRLGAKVDFLYRNHDGVCGEIDGEKIFNKNKLLTKVLFPIWCVLKTKKKSYELIYIRNMCKEPNVISLPFALGQFSKISMNTVIEIPTYPFEGEVKSLSDCLYLKYYNFCKIFMRKHVNFITFMGEERKSIWDIPSLRIFNAVDFNSVLSNEKKEGETINFIGVAGLAYWHGYDRVIEGICSYNKTLGINKKYKLKFHIVGDYEPEFSRLKELVSNLKVTEDVVFHGRLNNTELNKLFPFMSIAIDSLGRHRSGQKYNCSIKSKEYAARNIPFIKSHKDDAFEMVDFVLTVPANDDELDMFKVIKWYESLGEYGFSIRDYARSELTWERQMSKVLNKANKA</sequence>
<dbReference type="SUPFAM" id="SSF53756">
    <property type="entry name" value="UDP-Glycosyltransferase/glycogen phosphorylase"/>
    <property type="match status" value="1"/>
</dbReference>
<gene>
    <name evidence="1" type="primary">wcuM</name>
    <name evidence="1" type="synonym">KL138_00011</name>
</gene>
<proteinExistence type="predicted"/>
<reference evidence="1" key="1">
    <citation type="submission" date="2016-07" db="EMBL/GenBank/DDBJ databases">
        <authorList>
            <person name="Informatics P."/>
        </authorList>
    </citation>
    <scope>NUCLEOTIDE SEQUENCE</scope>
    <source>
        <strain evidence="1">KSB2_3A</strain>
    </source>
</reference>
<accession>A0A1C3SZC8</accession>
<dbReference type="EMBL" id="LT603714">
    <property type="protein sequence ID" value="SCA95948.1"/>
    <property type="molecule type" value="Genomic_DNA"/>
</dbReference>
<evidence type="ECO:0000313" key="1">
    <source>
        <dbReference type="EMBL" id="SCA95948.1"/>
    </source>
</evidence>
<dbReference type="AlphaFoldDB" id="A0A1C3SZC8"/>
<organism evidence="1">
    <name type="scientific">Klebsiella pneumoniae</name>
    <dbReference type="NCBI Taxonomy" id="573"/>
    <lineage>
        <taxon>Bacteria</taxon>
        <taxon>Pseudomonadati</taxon>
        <taxon>Pseudomonadota</taxon>
        <taxon>Gammaproteobacteria</taxon>
        <taxon>Enterobacterales</taxon>
        <taxon>Enterobacteriaceae</taxon>
        <taxon>Klebsiella/Raoultella group</taxon>
        <taxon>Klebsiella</taxon>
        <taxon>Klebsiella pneumoniae complex</taxon>
    </lineage>
</organism>
<protein>
    <submittedName>
        <fullName evidence="1">Putative glycosyltransferase</fullName>
    </submittedName>
</protein>
<keyword evidence="1" id="KW-0808">Transferase</keyword>
<dbReference type="Gene3D" id="3.40.50.2000">
    <property type="entry name" value="Glycogen Phosphorylase B"/>
    <property type="match status" value="1"/>
</dbReference>
<dbReference type="RefSeq" id="WP_080930661.1">
    <property type="nucleotide sequence ID" value="NZ_CP138773.1"/>
</dbReference>
<reference evidence="1" key="2">
    <citation type="submission" date="2016-08" db="EMBL/GenBank/DDBJ databases">
        <title>Klebsiella loci capsule.</title>
        <authorList>
            <person name="Holt K.E."/>
            <person name="Thomson N.R."/>
        </authorList>
    </citation>
    <scope>NUCLEOTIDE SEQUENCE</scope>
    <source>
        <strain evidence="1">KSB2_3A</strain>
    </source>
</reference>
<name>A0A1C3SZC8_KLEPN</name>
<dbReference type="GO" id="GO:0016740">
    <property type="term" value="F:transferase activity"/>
    <property type="evidence" value="ECO:0007669"/>
    <property type="project" value="UniProtKB-KW"/>
</dbReference>